<dbReference type="Proteomes" id="UP000886824">
    <property type="component" value="Unassembled WGS sequence"/>
</dbReference>
<dbReference type="PANTHER" id="PTHR23291:SF50">
    <property type="entry name" value="PROTEIN LIFEGUARD 4"/>
    <property type="match status" value="1"/>
</dbReference>
<evidence type="ECO:0000256" key="5">
    <source>
        <dbReference type="ARBA" id="ARBA00023136"/>
    </source>
</evidence>
<dbReference type="InterPro" id="IPR006214">
    <property type="entry name" value="Bax_inhibitor_1-related"/>
</dbReference>
<keyword evidence="3 6" id="KW-0812">Transmembrane</keyword>
<reference evidence="7" key="2">
    <citation type="submission" date="2021-04" db="EMBL/GenBank/DDBJ databases">
        <authorList>
            <person name="Gilroy R."/>
        </authorList>
    </citation>
    <scope>NUCLEOTIDE SEQUENCE</scope>
    <source>
        <strain evidence="7">CHK33-7979</strain>
    </source>
</reference>
<comment type="caution">
    <text evidence="7">The sequence shown here is derived from an EMBL/GenBank/DDBJ whole genome shotgun (WGS) entry which is preliminary data.</text>
</comment>
<evidence type="ECO:0000256" key="1">
    <source>
        <dbReference type="ARBA" id="ARBA00004141"/>
    </source>
</evidence>
<keyword evidence="4 6" id="KW-1133">Transmembrane helix</keyword>
<proteinExistence type="inferred from homology"/>
<feature type="transmembrane region" description="Helical" evidence="6">
    <location>
        <begin position="132"/>
        <end position="153"/>
    </location>
</feature>
<feature type="transmembrane region" description="Helical" evidence="6">
    <location>
        <begin position="159"/>
        <end position="176"/>
    </location>
</feature>
<feature type="transmembrane region" description="Helical" evidence="6">
    <location>
        <begin position="38"/>
        <end position="62"/>
    </location>
</feature>
<dbReference type="PANTHER" id="PTHR23291">
    <property type="entry name" value="BAX INHIBITOR-RELATED"/>
    <property type="match status" value="1"/>
</dbReference>
<dbReference type="AlphaFoldDB" id="A0A9D2CF81"/>
<evidence type="ECO:0000256" key="3">
    <source>
        <dbReference type="ARBA" id="ARBA00022692"/>
    </source>
</evidence>
<dbReference type="EMBL" id="DXCX01000100">
    <property type="protein sequence ID" value="HIY74249.1"/>
    <property type="molecule type" value="Genomic_DNA"/>
</dbReference>
<evidence type="ECO:0000313" key="8">
    <source>
        <dbReference type="Proteomes" id="UP000886824"/>
    </source>
</evidence>
<gene>
    <name evidence="7" type="ORF">H9826_09820</name>
</gene>
<comment type="similarity">
    <text evidence="2 6">Belongs to the BI1 family.</text>
</comment>
<dbReference type="CDD" id="cd10432">
    <property type="entry name" value="BI-1-like_bacterial"/>
    <property type="match status" value="1"/>
</dbReference>
<keyword evidence="5 6" id="KW-0472">Membrane</keyword>
<evidence type="ECO:0000313" key="7">
    <source>
        <dbReference type="EMBL" id="HIY74249.1"/>
    </source>
</evidence>
<evidence type="ECO:0000256" key="6">
    <source>
        <dbReference type="RuleBase" id="RU004379"/>
    </source>
</evidence>
<organism evidence="7 8">
    <name type="scientific">Candidatus Intestinimonas merdavium</name>
    <dbReference type="NCBI Taxonomy" id="2838622"/>
    <lineage>
        <taxon>Bacteria</taxon>
        <taxon>Bacillati</taxon>
        <taxon>Bacillota</taxon>
        <taxon>Clostridia</taxon>
        <taxon>Eubacteriales</taxon>
        <taxon>Intestinimonas</taxon>
    </lineage>
</organism>
<accession>A0A9D2CF81</accession>
<feature type="transmembrane region" description="Helical" evidence="6">
    <location>
        <begin position="196"/>
        <end position="216"/>
    </location>
</feature>
<evidence type="ECO:0000256" key="2">
    <source>
        <dbReference type="ARBA" id="ARBA00010350"/>
    </source>
</evidence>
<feature type="transmembrane region" description="Helical" evidence="6">
    <location>
        <begin position="12"/>
        <end position="32"/>
    </location>
</feature>
<feature type="transmembrane region" description="Helical" evidence="6">
    <location>
        <begin position="74"/>
        <end position="95"/>
    </location>
</feature>
<dbReference type="Pfam" id="PF01027">
    <property type="entry name" value="Bax1-I"/>
    <property type="match status" value="1"/>
</dbReference>
<reference evidence="7" key="1">
    <citation type="journal article" date="2021" name="PeerJ">
        <title>Extensive microbial diversity within the chicken gut microbiome revealed by metagenomics and culture.</title>
        <authorList>
            <person name="Gilroy R."/>
            <person name="Ravi A."/>
            <person name="Getino M."/>
            <person name="Pursley I."/>
            <person name="Horton D.L."/>
            <person name="Alikhan N.F."/>
            <person name="Baker D."/>
            <person name="Gharbi K."/>
            <person name="Hall N."/>
            <person name="Watson M."/>
            <person name="Adriaenssens E.M."/>
            <person name="Foster-Nyarko E."/>
            <person name="Jarju S."/>
            <person name="Secka A."/>
            <person name="Antonio M."/>
            <person name="Oren A."/>
            <person name="Chaudhuri R.R."/>
            <person name="La Ragione R."/>
            <person name="Hildebrand F."/>
            <person name="Pallen M.J."/>
        </authorList>
    </citation>
    <scope>NUCLEOTIDE SEQUENCE</scope>
    <source>
        <strain evidence="7">CHK33-7979</strain>
    </source>
</reference>
<name>A0A9D2CF81_9FIRM</name>
<dbReference type="GO" id="GO:0005886">
    <property type="term" value="C:plasma membrane"/>
    <property type="evidence" value="ECO:0007669"/>
    <property type="project" value="TreeGrafter"/>
</dbReference>
<sequence length="224" mass="24878">MRTESLPTYTAKTFLWMFLGLMITFGVAVGGYASGLTIYAFLSIPAFHIVVLVAELAVVIVLSARIHRLSVPAATLLFFAYAALTGVVFSTYFLIFDLASLVLVFAVTALYFGALALFGYFTKSDLTRLRPILVGGLIFLVIFGLVSLFLPVFSGLERIYCLIGIAIFLGLTAYDTQQIKENYFSFGHDNQMAQKASIYSALQLYLDFINLFLYLLRFLGKNKN</sequence>
<feature type="transmembrane region" description="Helical" evidence="6">
    <location>
        <begin position="101"/>
        <end position="120"/>
    </location>
</feature>
<protein>
    <submittedName>
        <fullName evidence="7">Bax inhibitor-1/YccA family protein</fullName>
    </submittedName>
</protein>
<evidence type="ECO:0000256" key="4">
    <source>
        <dbReference type="ARBA" id="ARBA00022989"/>
    </source>
</evidence>
<comment type="subcellular location">
    <subcellularLocation>
        <location evidence="1">Membrane</location>
        <topology evidence="1">Multi-pass membrane protein</topology>
    </subcellularLocation>
</comment>